<protein>
    <submittedName>
        <fullName evidence="1">Uncharacterized protein</fullName>
    </submittedName>
</protein>
<organism evidence="1 2">
    <name type="scientific">Nonomuraea rubra</name>
    <dbReference type="NCBI Taxonomy" id="46180"/>
    <lineage>
        <taxon>Bacteria</taxon>
        <taxon>Bacillati</taxon>
        <taxon>Actinomycetota</taxon>
        <taxon>Actinomycetes</taxon>
        <taxon>Streptosporangiales</taxon>
        <taxon>Streptosporangiaceae</taxon>
        <taxon>Nonomuraea</taxon>
    </lineage>
</organism>
<keyword evidence="2" id="KW-1185">Reference proteome</keyword>
<proteinExistence type="predicted"/>
<dbReference type="EMBL" id="JACHMI010000001">
    <property type="protein sequence ID" value="MBB6553505.1"/>
    <property type="molecule type" value="Genomic_DNA"/>
</dbReference>
<gene>
    <name evidence="1" type="ORF">HD593_008300</name>
</gene>
<comment type="caution">
    <text evidence="1">The sequence shown here is derived from an EMBL/GenBank/DDBJ whole genome shotgun (WGS) entry which is preliminary data.</text>
</comment>
<reference evidence="1 2" key="1">
    <citation type="submission" date="2020-08" db="EMBL/GenBank/DDBJ databases">
        <title>Sequencing the genomes of 1000 actinobacteria strains.</title>
        <authorList>
            <person name="Klenk H.-P."/>
        </authorList>
    </citation>
    <scope>NUCLEOTIDE SEQUENCE [LARGE SCALE GENOMIC DNA]</scope>
    <source>
        <strain evidence="1 2">DSM 43768</strain>
    </source>
</reference>
<dbReference type="AlphaFoldDB" id="A0A7X0P1E7"/>
<sequence length="36" mass="4127">MVFADHRRERGLRLGFMGVTLCNPDGDCKTPVRKHI</sequence>
<accession>A0A7X0P1E7</accession>
<dbReference type="Proteomes" id="UP000565579">
    <property type="component" value="Unassembled WGS sequence"/>
</dbReference>
<evidence type="ECO:0000313" key="2">
    <source>
        <dbReference type="Proteomes" id="UP000565579"/>
    </source>
</evidence>
<evidence type="ECO:0000313" key="1">
    <source>
        <dbReference type="EMBL" id="MBB6553505.1"/>
    </source>
</evidence>
<name>A0A7X0P1E7_9ACTN</name>